<comment type="caution">
    <text evidence="2">The sequence shown here is derived from an EMBL/GenBank/DDBJ whole genome shotgun (WGS) entry which is preliminary data.</text>
</comment>
<dbReference type="AlphaFoldDB" id="A0A8J3YU01"/>
<dbReference type="SUPFAM" id="SSF54593">
    <property type="entry name" value="Glyoxalase/Bleomycin resistance protein/Dihydroxybiphenyl dioxygenase"/>
    <property type="match status" value="1"/>
</dbReference>
<dbReference type="CDD" id="cd07247">
    <property type="entry name" value="SgaA_N_like"/>
    <property type="match status" value="1"/>
</dbReference>
<name>A0A8J3YU01_9ACTN</name>
<dbReference type="PROSITE" id="PS51819">
    <property type="entry name" value="VOC"/>
    <property type="match status" value="1"/>
</dbReference>
<dbReference type="RefSeq" id="WP_203903898.1">
    <property type="nucleotide sequence ID" value="NZ_BOPF01000036.1"/>
</dbReference>
<proteinExistence type="predicted"/>
<sequence length="120" mass="12674">MSTVAWFQIGAEDVDAAERFYGGLFGWTFKADPDAERPYRIAPPAGPGTIGGAVTATQGKRSSYAVFAVLVDDVADTVRRAEEAGAKVVQPPHTTPAGLTHAHLLDPEGSEFAVFSQPKS</sequence>
<reference evidence="2" key="1">
    <citation type="submission" date="2021-01" db="EMBL/GenBank/DDBJ databases">
        <title>Whole genome shotgun sequence of Virgisporangium aliadipatigenens NBRC 105644.</title>
        <authorList>
            <person name="Komaki H."/>
            <person name="Tamura T."/>
        </authorList>
    </citation>
    <scope>NUCLEOTIDE SEQUENCE</scope>
    <source>
        <strain evidence="2">NBRC 105644</strain>
    </source>
</reference>
<feature type="domain" description="VOC" evidence="1">
    <location>
        <begin position="3"/>
        <end position="117"/>
    </location>
</feature>
<protein>
    <submittedName>
        <fullName evidence="2">Glyoxalase</fullName>
    </submittedName>
</protein>
<dbReference type="Proteomes" id="UP000619260">
    <property type="component" value="Unassembled WGS sequence"/>
</dbReference>
<evidence type="ECO:0000313" key="3">
    <source>
        <dbReference type="Proteomes" id="UP000619260"/>
    </source>
</evidence>
<evidence type="ECO:0000313" key="2">
    <source>
        <dbReference type="EMBL" id="GIJ50467.1"/>
    </source>
</evidence>
<dbReference type="PANTHER" id="PTHR33993">
    <property type="entry name" value="GLYOXALASE-RELATED"/>
    <property type="match status" value="1"/>
</dbReference>
<dbReference type="InterPro" id="IPR029068">
    <property type="entry name" value="Glyas_Bleomycin-R_OHBP_Dase"/>
</dbReference>
<organism evidence="2 3">
    <name type="scientific">Virgisporangium aliadipatigenens</name>
    <dbReference type="NCBI Taxonomy" id="741659"/>
    <lineage>
        <taxon>Bacteria</taxon>
        <taxon>Bacillati</taxon>
        <taxon>Actinomycetota</taxon>
        <taxon>Actinomycetes</taxon>
        <taxon>Micromonosporales</taxon>
        <taxon>Micromonosporaceae</taxon>
        <taxon>Virgisporangium</taxon>
    </lineage>
</organism>
<dbReference type="InterPro" id="IPR041581">
    <property type="entry name" value="Glyoxalase_6"/>
</dbReference>
<dbReference type="Pfam" id="PF18029">
    <property type="entry name" value="Glyoxalase_6"/>
    <property type="match status" value="1"/>
</dbReference>
<keyword evidence="3" id="KW-1185">Reference proteome</keyword>
<dbReference type="EMBL" id="BOPF01000036">
    <property type="protein sequence ID" value="GIJ50467.1"/>
    <property type="molecule type" value="Genomic_DNA"/>
</dbReference>
<gene>
    <name evidence="2" type="ORF">Val02_73530</name>
</gene>
<evidence type="ECO:0000259" key="1">
    <source>
        <dbReference type="PROSITE" id="PS51819"/>
    </source>
</evidence>
<accession>A0A8J3YU01</accession>
<dbReference type="InterPro" id="IPR037523">
    <property type="entry name" value="VOC_core"/>
</dbReference>
<dbReference type="PANTHER" id="PTHR33993:SF14">
    <property type="entry name" value="GB|AAF24581.1"/>
    <property type="match status" value="1"/>
</dbReference>
<dbReference type="Gene3D" id="3.10.180.10">
    <property type="entry name" value="2,3-Dihydroxybiphenyl 1,2-Dioxygenase, domain 1"/>
    <property type="match status" value="1"/>
</dbReference>
<dbReference type="InterPro" id="IPR052164">
    <property type="entry name" value="Anthracycline_SecMetBiosynth"/>
</dbReference>